<sequence length="380" mass="42338">MGDILWLMRKTLRTTFRKKGNILLYLVTPLVGIFIALLANGDQGSELTLGVVNHDNKQISMETISFLKGLDNIRVKEIQEEDVKEHVISGKVDSVITFEQGYSESVLTGEPDSLDLTSIKGESVTGFVKSYLYQYIDNLTALSKAAEGELDTFSSLYHDYKQTDFQLNTTALEDSSTSKSMTLSALGFLIMIMMISAANLSEIILAEKANRTYFRLLSTPISARKYIFSNVLVNMMVMLVQVVITLAFLSYVFHIDLNISLWKALLVMAIFSLISVGVSLVIVAFSNSRGAANALTNLIIMPTVMLSGCFWPVEVMPESVQKISEFLPQRWTLDTLTKLQEGSSFGSLYLNILILFAFAAAFFLIAIYKFSRNNSTKSFI</sequence>
<keyword evidence="4" id="KW-1003">Cell membrane</keyword>
<feature type="transmembrane region" description="Helical" evidence="8">
    <location>
        <begin position="348"/>
        <end position="368"/>
    </location>
</feature>
<evidence type="ECO:0000256" key="6">
    <source>
        <dbReference type="ARBA" id="ARBA00022989"/>
    </source>
</evidence>
<keyword evidence="7 8" id="KW-0472">Membrane</keyword>
<dbReference type="InterPro" id="IPR047817">
    <property type="entry name" value="ABC2_TM_bact-type"/>
</dbReference>
<reference evidence="10" key="2">
    <citation type="submission" date="2020-09" db="EMBL/GenBank/DDBJ databases">
        <authorList>
            <person name="Sun Q."/>
            <person name="Zhou Y."/>
        </authorList>
    </citation>
    <scope>NUCLEOTIDE SEQUENCE</scope>
    <source>
        <strain evidence="10">CGMCC 1.15454</strain>
    </source>
</reference>
<name>A0A9W5TWY4_9BACI</name>
<organism evidence="10 11">
    <name type="scientific">Lentibacillus populi</name>
    <dbReference type="NCBI Taxonomy" id="1827502"/>
    <lineage>
        <taxon>Bacteria</taxon>
        <taxon>Bacillati</taxon>
        <taxon>Bacillota</taxon>
        <taxon>Bacilli</taxon>
        <taxon>Bacillales</taxon>
        <taxon>Bacillaceae</taxon>
        <taxon>Lentibacillus</taxon>
    </lineage>
</organism>
<evidence type="ECO:0000313" key="11">
    <source>
        <dbReference type="Proteomes" id="UP000621492"/>
    </source>
</evidence>
<evidence type="ECO:0000256" key="4">
    <source>
        <dbReference type="ARBA" id="ARBA00022475"/>
    </source>
</evidence>
<evidence type="ECO:0000256" key="8">
    <source>
        <dbReference type="SAM" id="Phobius"/>
    </source>
</evidence>
<dbReference type="InterPro" id="IPR013525">
    <property type="entry name" value="ABC2_TM"/>
</dbReference>
<feature type="transmembrane region" description="Helical" evidence="8">
    <location>
        <begin position="292"/>
        <end position="313"/>
    </location>
</feature>
<comment type="caution">
    <text evidence="10">The sequence shown here is derived from an EMBL/GenBank/DDBJ whole genome shotgun (WGS) entry which is preliminary data.</text>
</comment>
<accession>A0A9W5TWY4</accession>
<gene>
    <name evidence="10" type="ORF">GCM10011409_17610</name>
</gene>
<dbReference type="EMBL" id="BMJD01000011">
    <property type="protein sequence ID" value="GGB40576.1"/>
    <property type="molecule type" value="Genomic_DNA"/>
</dbReference>
<dbReference type="Pfam" id="PF12698">
    <property type="entry name" value="ABC2_membrane_3"/>
    <property type="match status" value="1"/>
</dbReference>
<feature type="transmembrane region" description="Helical" evidence="8">
    <location>
        <begin position="265"/>
        <end position="285"/>
    </location>
</feature>
<dbReference type="AlphaFoldDB" id="A0A9W5TWY4"/>
<dbReference type="Gene3D" id="3.40.1710.10">
    <property type="entry name" value="abc type-2 transporter like domain"/>
    <property type="match status" value="1"/>
</dbReference>
<evidence type="ECO:0000256" key="7">
    <source>
        <dbReference type="ARBA" id="ARBA00023136"/>
    </source>
</evidence>
<feature type="transmembrane region" description="Helical" evidence="8">
    <location>
        <begin position="227"/>
        <end position="253"/>
    </location>
</feature>
<keyword evidence="3" id="KW-0813">Transport</keyword>
<evidence type="ECO:0000256" key="5">
    <source>
        <dbReference type="ARBA" id="ARBA00022692"/>
    </source>
</evidence>
<evidence type="ECO:0000313" key="10">
    <source>
        <dbReference type="EMBL" id="GGB40576.1"/>
    </source>
</evidence>
<dbReference type="PROSITE" id="PS51012">
    <property type="entry name" value="ABC_TM2"/>
    <property type="match status" value="1"/>
</dbReference>
<proteinExistence type="inferred from homology"/>
<evidence type="ECO:0000256" key="3">
    <source>
        <dbReference type="ARBA" id="ARBA00022448"/>
    </source>
</evidence>
<dbReference type="GO" id="GO:0140359">
    <property type="term" value="F:ABC-type transporter activity"/>
    <property type="evidence" value="ECO:0007669"/>
    <property type="project" value="InterPro"/>
</dbReference>
<dbReference type="PANTHER" id="PTHR30294">
    <property type="entry name" value="MEMBRANE COMPONENT OF ABC TRANSPORTER YHHJ-RELATED"/>
    <property type="match status" value="1"/>
</dbReference>
<evidence type="ECO:0000256" key="2">
    <source>
        <dbReference type="ARBA" id="ARBA00007783"/>
    </source>
</evidence>
<evidence type="ECO:0000256" key="1">
    <source>
        <dbReference type="ARBA" id="ARBA00004651"/>
    </source>
</evidence>
<dbReference type="Proteomes" id="UP000621492">
    <property type="component" value="Unassembled WGS sequence"/>
</dbReference>
<keyword evidence="5 8" id="KW-0812">Transmembrane</keyword>
<keyword evidence="11" id="KW-1185">Reference proteome</keyword>
<comment type="subcellular location">
    <subcellularLocation>
        <location evidence="1">Cell membrane</location>
        <topology evidence="1">Multi-pass membrane protein</topology>
    </subcellularLocation>
</comment>
<keyword evidence="6 8" id="KW-1133">Transmembrane helix</keyword>
<dbReference type="InterPro" id="IPR051449">
    <property type="entry name" value="ABC-2_transporter_component"/>
</dbReference>
<protein>
    <submittedName>
        <fullName evidence="10">Transport permease protein</fullName>
    </submittedName>
</protein>
<reference evidence="10" key="1">
    <citation type="journal article" date="2014" name="Int. J. Syst. Evol. Microbiol.">
        <title>Complete genome sequence of Corynebacterium casei LMG S-19264T (=DSM 44701T), isolated from a smear-ripened cheese.</title>
        <authorList>
            <consortium name="US DOE Joint Genome Institute (JGI-PGF)"/>
            <person name="Walter F."/>
            <person name="Albersmeier A."/>
            <person name="Kalinowski J."/>
            <person name="Ruckert C."/>
        </authorList>
    </citation>
    <scope>NUCLEOTIDE SEQUENCE</scope>
    <source>
        <strain evidence="10">CGMCC 1.15454</strain>
    </source>
</reference>
<dbReference type="GO" id="GO:0005886">
    <property type="term" value="C:plasma membrane"/>
    <property type="evidence" value="ECO:0007669"/>
    <property type="project" value="UniProtKB-SubCell"/>
</dbReference>
<dbReference type="PANTHER" id="PTHR30294:SF45">
    <property type="entry name" value="LINEARMYCIN RESISTANCE PERMEASE PROTEIN LNRN"/>
    <property type="match status" value="1"/>
</dbReference>
<feature type="domain" description="ABC transmembrane type-2" evidence="9">
    <location>
        <begin position="150"/>
        <end position="373"/>
    </location>
</feature>
<evidence type="ECO:0000259" key="9">
    <source>
        <dbReference type="PROSITE" id="PS51012"/>
    </source>
</evidence>
<comment type="similarity">
    <text evidence="2">Belongs to the ABC-2 integral membrane protein family.</text>
</comment>
<feature type="transmembrane region" description="Helical" evidence="8">
    <location>
        <begin position="185"/>
        <end position="206"/>
    </location>
</feature>
<dbReference type="RefSeq" id="WP_088049326.1">
    <property type="nucleotide sequence ID" value="NZ_BMJD01000011.1"/>
</dbReference>
<feature type="transmembrane region" description="Helical" evidence="8">
    <location>
        <begin position="21"/>
        <end position="39"/>
    </location>
</feature>